<feature type="non-terminal residue" evidence="1">
    <location>
        <position position="124"/>
    </location>
</feature>
<name>A0A382BVJ6_9ZZZZ</name>
<feature type="non-terminal residue" evidence="1">
    <location>
        <position position="1"/>
    </location>
</feature>
<dbReference type="EMBL" id="UINC01031451">
    <property type="protein sequence ID" value="SVB17521.1"/>
    <property type="molecule type" value="Genomic_DNA"/>
</dbReference>
<proteinExistence type="predicted"/>
<gene>
    <name evidence="1" type="ORF">METZ01_LOCUS170375</name>
</gene>
<protein>
    <submittedName>
        <fullName evidence="1">Uncharacterized protein</fullName>
    </submittedName>
</protein>
<organism evidence="1">
    <name type="scientific">marine metagenome</name>
    <dbReference type="NCBI Taxonomy" id="408172"/>
    <lineage>
        <taxon>unclassified sequences</taxon>
        <taxon>metagenomes</taxon>
        <taxon>ecological metagenomes</taxon>
    </lineage>
</organism>
<reference evidence="1" key="1">
    <citation type="submission" date="2018-05" db="EMBL/GenBank/DDBJ databases">
        <authorList>
            <person name="Lanie J.A."/>
            <person name="Ng W.-L."/>
            <person name="Kazmierczak K.M."/>
            <person name="Andrzejewski T.M."/>
            <person name="Davidsen T.M."/>
            <person name="Wayne K.J."/>
            <person name="Tettelin H."/>
            <person name="Glass J.I."/>
            <person name="Rusch D."/>
            <person name="Podicherti R."/>
            <person name="Tsui H.-C.T."/>
            <person name="Winkler M.E."/>
        </authorList>
    </citation>
    <scope>NUCLEOTIDE SEQUENCE</scope>
</reference>
<dbReference type="AlphaFoldDB" id="A0A382BVJ6"/>
<accession>A0A382BVJ6</accession>
<evidence type="ECO:0000313" key="1">
    <source>
        <dbReference type="EMBL" id="SVB17521.1"/>
    </source>
</evidence>
<sequence length="124" mass="12972">VLVAISLAVSFMGNRVTDLLNVQGDVMAGKQSYWLAYSGIEIAATNRFAGIAAGTKTYTLSNGSISVLGESSADKFNGADRTNVITSTGSVADGVRKIKHTLGSSTEYALFFDGDDDIVNIDAI</sequence>